<feature type="domain" description="Acyl-CoA dehydrogenase/oxidase C-terminal" evidence="11">
    <location>
        <begin position="282"/>
        <end position="454"/>
    </location>
</feature>
<comment type="function">
    <text evidence="7">Involved in the assimilation of dimethylsulphoniopropionate (DMSP), an important compound in the fixation of carbon in marine phytoplankton, by mediating the conversion of 3-(methylthio)propanoyl-CoA (MMPA-CoA) to 3-(methylthio)acryloyl-CoA (MTA-CoA).</text>
</comment>
<feature type="domain" description="Acyl-CoA oxidase/dehydrogenase middle" evidence="12">
    <location>
        <begin position="163"/>
        <end position="272"/>
    </location>
</feature>
<dbReference type="GO" id="GO:0050660">
    <property type="term" value="F:flavin adenine dinucleotide binding"/>
    <property type="evidence" value="ECO:0007669"/>
    <property type="project" value="InterPro"/>
</dbReference>
<keyword evidence="4 10" id="KW-0274">FAD</keyword>
<name>A0A3N1Y8R1_9GAMM</name>
<dbReference type="InterPro" id="IPR052166">
    <property type="entry name" value="Diverse_Acyl-CoA_DH"/>
</dbReference>
<dbReference type="Gene3D" id="1.20.140.10">
    <property type="entry name" value="Butyryl-CoA Dehydrogenase, subunit A, domain 3"/>
    <property type="match status" value="1"/>
</dbReference>
<protein>
    <recommendedName>
        <fullName evidence="9">3-methylmercaptopropionyl-CoA dehydrogenase</fullName>
        <ecNumber evidence="8">1.3.99.41</ecNumber>
    </recommendedName>
</protein>
<dbReference type="EC" id="1.3.99.41" evidence="8"/>
<feature type="domain" description="Acyl-CoA dehydrogenase/oxidase N-terminal" evidence="13">
    <location>
        <begin position="76"/>
        <end position="157"/>
    </location>
</feature>
<evidence type="ECO:0000313" key="15">
    <source>
        <dbReference type="EMBL" id="ROR35183.1"/>
    </source>
</evidence>
<dbReference type="AlphaFoldDB" id="A0A3N1Y8R1"/>
<evidence type="ECO:0000256" key="5">
    <source>
        <dbReference type="ARBA" id="ARBA00023002"/>
    </source>
</evidence>
<evidence type="ECO:0000259" key="14">
    <source>
        <dbReference type="Pfam" id="PF12806"/>
    </source>
</evidence>
<evidence type="ECO:0000256" key="4">
    <source>
        <dbReference type="ARBA" id="ARBA00022827"/>
    </source>
</evidence>
<dbReference type="InterPro" id="IPR037069">
    <property type="entry name" value="AcylCoA_DH/ox_N_sf"/>
</dbReference>
<dbReference type="OrthoDB" id="9764895at2"/>
<evidence type="ECO:0000256" key="6">
    <source>
        <dbReference type="ARBA" id="ARBA00051388"/>
    </source>
</evidence>
<dbReference type="InterPro" id="IPR046373">
    <property type="entry name" value="Acyl-CoA_Oxase/DH_mid-dom_sf"/>
</dbReference>
<evidence type="ECO:0000256" key="8">
    <source>
        <dbReference type="ARBA" id="ARBA00066694"/>
    </source>
</evidence>
<evidence type="ECO:0000256" key="10">
    <source>
        <dbReference type="RuleBase" id="RU362125"/>
    </source>
</evidence>
<evidence type="ECO:0000256" key="7">
    <source>
        <dbReference type="ARBA" id="ARBA00058683"/>
    </source>
</evidence>
<dbReference type="Pfam" id="PF02770">
    <property type="entry name" value="Acyl-CoA_dh_M"/>
    <property type="match status" value="1"/>
</dbReference>
<dbReference type="InterPro" id="IPR036250">
    <property type="entry name" value="AcylCo_DH-like_C"/>
</dbReference>
<evidence type="ECO:0000259" key="13">
    <source>
        <dbReference type="Pfam" id="PF02771"/>
    </source>
</evidence>
<dbReference type="Pfam" id="PF12806">
    <property type="entry name" value="Acyl-CoA_dh_C"/>
    <property type="match status" value="1"/>
</dbReference>
<dbReference type="InterPro" id="IPR025878">
    <property type="entry name" value="Acyl-CoA_dh-like_C_dom"/>
</dbReference>
<comment type="cofactor">
    <cofactor evidence="1 10">
        <name>FAD</name>
        <dbReference type="ChEBI" id="CHEBI:57692"/>
    </cofactor>
</comment>
<feature type="domain" description="Acetyl-CoA dehydrogenase-like C-terminal" evidence="14">
    <location>
        <begin position="467"/>
        <end position="591"/>
    </location>
</feature>
<dbReference type="FunFam" id="2.40.110.10:FF:000031">
    <property type="entry name" value="Acyl-CoA dehydrogenase, putative"/>
    <property type="match status" value="1"/>
</dbReference>
<dbReference type="EMBL" id="RJVI01000001">
    <property type="protein sequence ID" value="ROR35183.1"/>
    <property type="molecule type" value="Genomic_DNA"/>
</dbReference>
<dbReference type="Pfam" id="PF02771">
    <property type="entry name" value="Acyl-CoA_dh_N"/>
    <property type="match status" value="1"/>
</dbReference>
<comment type="catalytic activity">
    <reaction evidence="6">
        <text>3-(methylsulfanyl)propanoyl-CoA + oxidized [electron-transfer flavoprotein] + H(+) = 3-(methylsulfanyl)acryloyl-CoA + reduced [electron-transfer flavoprotein]</text>
        <dbReference type="Rhea" id="RHEA:52612"/>
        <dbReference type="Rhea" id="RHEA-COMP:10685"/>
        <dbReference type="Rhea" id="RHEA-COMP:10686"/>
        <dbReference type="ChEBI" id="CHEBI:15378"/>
        <dbReference type="ChEBI" id="CHEBI:57692"/>
        <dbReference type="ChEBI" id="CHEBI:58307"/>
        <dbReference type="ChEBI" id="CHEBI:82815"/>
        <dbReference type="ChEBI" id="CHEBI:84994"/>
        <dbReference type="EC" id="1.3.99.41"/>
    </reaction>
    <physiologicalReaction direction="left-to-right" evidence="6">
        <dbReference type="Rhea" id="RHEA:52613"/>
    </physiologicalReaction>
</comment>
<dbReference type="GO" id="GO:0016627">
    <property type="term" value="F:oxidoreductase activity, acting on the CH-CH group of donors"/>
    <property type="evidence" value="ECO:0007669"/>
    <property type="project" value="InterPro"/>
</dbReference>
<accession>A0A3N1Y8R1</accession>
<organism evidence="15 16">
    <name type="scientific">Inmirania thermothiophila</name>
    <dbReference type="NCBI Taxonomy" id="1750597"/>
    <lineage>
        <taxon>Bacteria</taxon>
        <taxon>Pseudomonadati</taxon>
        <taxon>Pseudomonadota</taxon>
        <taxon>Gammaproteobacteria</taxon>
        <taxon>Chromatiales</taxon>
        <taxon>Ectothiorhodospiraceae</taxon>
        <taxon>Inmirania</taxon>
    </lineage>
</organism>
<evidence type="ECO:0000256" key="2">
    <source>
        <dbReference type="ARBA" id="ARBA00009347"/>
    </source>
</evidence>
<dbReference type="InterPro" id="IPR013786">
    <property type="entry name" value="AcylCoA_DH/ox_N"/>
</dbReference>
<evidence type="ECO:0000313" key="16">
    <source>
        <dbReference type="Proteomes" id="UP000276634"/>
    </source>
</evidence>
<keyword evidence="5 10" id="KW-0560">Oxidoreductase</keyword>
<comment type="caution">
    <text evidence="15">The sequence shown here is derived from an EMBL/GenBank/DDBJ whole genome shotgun (WGS) entry which is preliminary data.</text>
</comment>
<proteinExistence type="inferred from homology"/>
<dbReference type="Pfam" id="PF00441">
    <property type="entry name" value="Acyl-CoA_dh_1"/>
    <property type="match status" value="1"/>
</dbReference>
<gene>
    <name evidence="15" type="ORF">EDC57_1100</name>
</gene>
<dbReference type="InterPro" id="IPR006091">
    <property type="entry name" value="Acyl-CoA_Oxase/DH_mid-dom"/>
</dbReference>
<dbReference type="SUPFAM" id="SSF56645">
    <property type="entry name" value="Acyl-CoA dehydrogenase NM domain-like"/>
    <property type="match status" value="1"/>
</dbReference>
<dbReference type="InterPro" id="IPR009075">
    <property type="entry name" value="AcylCo_DH/oxidase_C"/>
</dbReference>
<evidence type="ECO:0000259" key="11">
    <source>
        <dbReference type="Pfam" id="PF00441"/>
    </source>
</evidence>
<dbReference type="RefSeq" id="WP_123400817.1">
    <property type="nucleotide sequence ID" value="NZ_RJVI01000001.1"/>
</dbReference>
<dbReference type="PANTHER" id="PTHR42803">
    <property type="entry name" value="ACYL-COA DEHYDROGENASE"/>
    <property type="match status" value="1"/>
</dbReference>
<reference evidence="15 16" key="1">
    <citation type="submission" date="2018-11" db="EMBL/GenBank/DDBJ databases">
        <title>Genomic Encyclopedia of Type Strains, Phase IV (KMG-IV): sequencing the most valuable type-strain genomes for metagenomic binning, comparative biology and taxonomic classification.</title>
        <authorList>
            <person name="Goeker M."/>
        </authorList>
    </citation>
    <scope>NUCLEOTIDE SEQUENCE [LARGE SCALE GENOMIC DNA]</scope>
    <source>
        <strain evidence="15 16">DSM 100275</strain>
    </source>
</reference>
<dbReference type="Gene3D" id="2.40.110.10">
    <property type="entry name" value="Butyryl-CoA Dehydrogenase, subunit A, domain 2"/>
    <property type="match status" value="1"/>
</dbReference>
<dbReference type="PANTHER" id="PTHR42803:SF1">
    <property type="entry name" value="BROAD-SPECIFICITY LINEAR ACYL-COA DEHYDROGENASE FADE5"/>
    <property type="match status" value="1"/>
</dbReference>
<evidence type="ECO:0000256" key="9">
    <source>
        <dbReference type="ARBA" id="ARBA00069043"/>
    </source>
</evidence>
<dbReference type="Proteomes" id="UP000276634">
    <property type="component" value="Unassembled WGS sequence"/>
</dbReference>
<evidence type="ECO:0000259" key="12">
    <source>
        <dbReference type="Pfam" id="PF02770"/>
    </source>
</evidence>
<dbReference type="InterPro" id="IPR009100">
    <property type="entry name" value="AcylCoA_DH/oxidase_NM_dom_sf"/>
</dbReference>
<dbReference type="Gene3D" id="1.10.540.10">
    <property type="entry name" value="Acyl-CoA dehydrogenase/oxidase, N-terminal domain"/>
    <property type="match status" value="1"/>
</dbReference>
<comment type="similarity">
    <text evidence="2 10">Belongs to the acyl-CoA dehydrogenase family.</text>
</comment>
<sequence length="595" mass="64907">MAQYQAPLRDMRFVLYELLDAGRALAELPGCEEATPDLVGAVLEEAGRIAEEVLFPLNRSGDEEGCRLEDGQVSTPRGFREAYRLFCEGGWPGIGADPDYGGQGLPTLVEFQVHEMWSAANVAFSLYPVLTAGAYRAIRAHADEALRRRFLPPMVEGRWSGTMCLTEAHCGTDLGLLRTRAVPAGDGGYRITGTKIFITGGDQDLTENIVHLVLARLPDAPEGVRGISLFLVPKRKVREDGSLGEANGVSPGAIEHKMGIRGAATCVMNFDDAEGYLVGPPNKGLACMFTMMNLERLAIGMQGLGLGEVAYQSAAAYARERLQGRFMGGPRDPDRPADPIVVHPDVRRMLLTARAYNEGNRALCAWAALAIDQAERHPDPAVREAADDLVALLTPIIKAFVSDCGFEVCNLGLQVFGGHGYIREHGMEQLVRDARIAQIYEGTNGIQALDLVRRKLFLHDGRLPGRFFAPVEAFVREAHGRAGMGEFVVPLEDALRRLRAVTAWLQEEGPQRPEELGAAATDYLRMFGLTALAYLWARAAAVALERLDGPERPFYEGKLAVARFYMQRLLPQVHALEAAVRAGGATLMALPDEAF</sequence>
<dbReference type="SUPFAM" id="SSF47203">
    <property type="entry name" value="Acyl-CoA dehydrogenase C-terminal domain-like"/>
    <property type="match status" value="1"/>
</dbReference>
<evidence type="ECO:0000256" key="1">
    <source>
        <dbReference type="ARBA" id="ARBA00001974"/>
    </source>
</evidence>
<keyword evidence="3 10" id="KW-0285">Flavoprotein</keyword>
<evidence type="ECO:0000256" key="3">
    <source>
        <dbReference type="ARBA" id="ARBA00022630"/>
    </source>
</evidence>
<keyword evidence="16" id="KW-1185">Reference proteome</keyword>